<dbReference type="EMBL" id="SRLO01000007">
    <property type="protein sequence ID" value="TNN88129.1"/>
    <property type="molecule type" value="Genomic_DNA"/>
</dbReference>
<dbReference type="Proteomes" id="UP000314294">
    <property type="component" value="Unassembled WGS sequence"/>
</dbReference>
<name>A0A4Z2JD28_9TELE</name>
<evidence type="ECO:0000313" key="2">
    <source>
        <dbReference type="EMBL" id="TNN88129.1"/>
    </source>
</evidence>
<evidence type="ECO:0000313" key="3">
    <source>
        <dbReference type="Proteomes" id="UP000314294"/>
    </source>
</evidence>
<feature type="signal peptide" evidence="1">
    <location>
        <begin position="1"/>
        <end position="17"/>
    </location>
</feature>
<organism evidence="2 3">
    <name type="scientific">Liparis tanakae</name>
    <name type="common">Tanaka's snailfish</name>
    <dbReference type="NCBI Taxonomy" id="230148"/>
    <lineage>
        <taxon>Eukaryota</taxon>
        <taxon>Metazoa</taxon>
        <taxon>Chordata</taxon>
        <taxon>Craniata</taxon>
        <taxon>Vertebrata</taxon>
        <taxon>Euteleostomi</taxon>
        <taxon>Actinopterygii</taxon>
        <taxon>Neopterygii</taxon>
        <taxon>Teleostei</taxon>
        <taxon>Neoteleostei</taxon>
        <taxon>Acanthomorphata</taxon>
        <taxon>Eupercaria</taxon>
        <taxon>Perciformes</taxon>
        <taxon>Cottioidei</taxon>
        <taxon>Cottales</taxon>
        <taxon>Liparidae</taxon>
        <taxon>Liparis</taxon>
    </lineage>
</organism>
<sequence length="138" mass="14858">MELFLQLQSLLAGVGSAGPLGHSSSVIGIDWMGEKPYTGMQADHRLLALRCTGIYLTSEAAVFAGVGHCATVWGRGEARTVALWNRLRLCMMSFGEIIESGGGNVAVIVARFCIVRPRLSRSHLSRPAEISAPFQTKN</sequence>
<evidence type="ECO:0000256" key="1">
    <source>
        <dbReference type="SAM" id="SignalP"/>
    </source>
</evidence>
<dbReference type="AlphaFoldDB" id="A0A4Z2JD28"/>
<keyword evidence="3" id="KW-1185">Reference proteome</keyword>
<proteinExistence type="predicted"/>
<feature type="chain" id="PRO_5021452609" evidence="1">
    <location>
        <begin position="18"/>
        <end position="138"/>
    </location>
</feature>
<comment type="caution">
    <text evidence="2">The sequence shown here is derived from an EMBL/GenBank/DDBJ whole genome shotgun (WGS) entry which is preliminary data.</text>
</comment>
<reference evidence="2 3" key="1">
    <citation type="submission" date="2019-03" db="EMBL/GenBank/DDBJ databases">
        <title>First draft genome of Liparis tanakae, snailfish: a comprehensive survey of snailfish specific genes.</title>
        <authorList>
            <person name="Kim W."/>
            <person name="Song I."/>
            <person name="Jeong J.-H."/>
            <person name="Kim D."/>
            <person name="Kim S."/>
            <person name="Ryu S."/>
            <person name="Song J.Y."/>
            <person name="Lee S.K."/>
        </authorList>
    </citation>
    <scope>NUCLEOTIDE SEQUENCE [LARGE SCALE GENOMIC DNA]</scope>
    <source>
        <tissue evidence="2">Muscle</tissue>
    </source>
</reference>
<keyword evidence="1" id="KW-0732">Signal</keyword>
<accession>A0A4Z2JD28</accession>
<gene>
    <name evidence="2" type="ORF">EYF80_001710</name>
</gene>
<protein>
    <submittedName>
        <fullName evidence="2">Uncharacterized protein</fullName>
    </submittedName>
</protein>